<name>A0A6G1HT00_9PEZI</name>
<keyword evidence="1" id="KW-1133">Transmembrane helix</keyword>
<protein>
    <submittedName>
        <fullName evidence="2">Uncharacterized protein</fullName>
    </submittedName>
</protein>
<keyword evidence="1" id="KW-0812">Transmembrane</keyword>
<dbReference type="AlphaFoldDB" id="A0A6G1HT00"/>
<organism evidence="2 3">
    <name type="scientific">Trichodelitschia bisporula</name>
    <dbReference type="NCBI Taxonomy" id="703511"/>
    <lineage>
        <taxon>Eukaryota</taxon>
        <taxon>Fungi</taxon>
        <taxon>Dikarya</taxon>
        <taxon>Ascomycota</taxon>
        <taxon>Pezizomycotina</taxon>
        <taxon>Dothideomycetes</taxon>
        <taxon>Dothideomycetes incertae sedis</taxon>
        <taxon>Phaeotrichales</taxon>
        <taxon>Phaeotrichaceae</taxon>
        <taxon>Trichodelitschia</taxon>
    </lineage>
</organism>
<gene>
    <name evidence="2" type="ORF">EJ06DRAFT_93285</name>
</gene>
<sequence>MAWEFLRPILTPNALATVQARPMLLAYFLAGLGGMISIICLAFYISFETGKAYRKPKTDAKGGAPARGPPPATGFKGFVGRVRGVMRV</sequence>
<dbReference type="EMBL" id="ML996699">
    <property type="protein sequence ID" value="KAF2398865.1"/>
    <property type="molecule type" value="Genomic_DNA"/>
</dbReference>
<dbReference type="OrthoDB" id="3943049at2759"/>
<accession>A0A6G1HT00</accession>
<evidence type="ECO:0000256" key="1">
    <source>
        <dbReference type="SAM" id="Phobius"/>
    </source>
</evidence>
<evidence type="ECO:0000313" key="2">
    <source>
        <dbReference type="EMBL" id="KAF2398865.1"/>
    </source>
</evidence>
<proteinExistence type="predicted"/>
<evidence type="ECO:0000313" key="3">
    <source>
        <dbReference type="Proteomes" id="UP000799640"/>
    </source>
</evidence>
<feature type="transmembrane region" description="Helical" evidence="1">
    <location>
        <begin position="24"/>
        <end position="47"/>
    </location>
</feature>
<keyword evidence="1" id="KW-0472">Membrane</keyword>
<reference evidence="2" key="1">
    <citation type="journal article" date="2020" name="Stud. Mycol.">
        <title>101 Dothideomycetes genomes: a test case for predicting lifestyles and emergence of pathogens.</title>
        <authorList>
            <person name="Haridas S."/>
            <person name="Albert R."/>
            <person name="Binder M."/>
            <person name="Bloem J."/>
            <person name="Labutti K."/>
            <person name="Salamov A."/>
            <person name="Andreopoulos B."/>
            <person name="Baker S."/>
            <person name="Barry K."/>
            <person name="Bills G."/>
            <person name="Bluhm B."/>
            <person name="Cannon C."/>
            <person name="Castanera R."/>
            <person name="Culley D."/>
            <person name="Daum C."/>
            <person name="Ezra D."/>
            <person name="Gonzalez J."/>
            <person name="Henrissat B."/>
            <person name="Kuo A."/>
            <person name="Liang C."/>
            <person name="Lipzen A."/>
            <person name="Lutzoni F."/>
            <person name="Magnuson J."/>
            <person name="Mondo S."/>
            <person name="Nolan M."/>
            <person name="Ohm R."/>
            <person name="Pangilinan J."/>
            <person name="Park H.-J."/>
            <person name="Ramirez L."/>
            <person name="Alfaro M."/>
            <person name="Sun H."/>
            <person name="Tritt A."/>
            <person name="Yoshinaga Y."/>
            <person name="Zwiers L.-H."/>
            <person name="Turgeon B."/>
            <person name="Goodwin S."/>
            <person name="Spatafora J."/>
            <person name="Crous P."/>
            <person name="Grigoriev I."/>
        </authorList>
    </citation>
    <scope>NUCLEOTIDE SEQUENCE</scope>
    <source>
        <strain evidence="2">CBS 262.69</strain>
    </source>
</reference>
<dbReference type="Proteomes" id="UP000799640">
    <property type="component" value="Unassembled WGS sequence"/>
</dbReference>
<keyword evidence="3" id="KW-1185">Reference proteome</keyword>